<comment type="caution">
    <text evidence="5">The sequence shown here is derived from an EMBL/GenBank/DDBJ whole genome shotgun (WGS) entry which is preliminary data.</text>
</comment>
<dbReference type="AlphaFoldDB" id="A0A7K3TGR2"/>
<sequence length="198" mass="21872">MAEEDEGPASPTGRPVHTITDFAQLKALSHPTRMRILTTLSDEHPCTVGDIAEALGESAGTVSYHLKQLEKAGIVTQSPSPDGDRRKSCWTANQGAFQFSVSHDDNPALADAMDQAGREFYLAGRERYQAKAESLPAEWRKPAQSVASVIRLTAEEYQRMSDEFAELTRKWADVNLQHTEGDGSQPVMLVTDLFKWVP</sequence>
<feature type="domain" description="HTH arsR-type" evidence="4">
    <location>
        <begin position="13"/>
        <end position="108"/>
    </location>
</feature>
<evidence type="ECO:0000313" key="5">
    <source>
        <dbReference type="EMBL" id="NEG77800.1"/>
    </source>
</evidence>
<dbReference type="SMART" id="SM00418">
    <property type="entry name" value="HTH_ARSR"/>
    <property type="match status" value="1"/>
</dbReference>
<dbReference type="CDD" id="cd00090">
    <property type="entry name" value="HTH_ARSR"/>
    <property type="match status" value="1"/>
</dbReference>
<dbReference type="GO" id="GO:0003700">
    <property type="term" value="F:DNA-binding transcription factor activity"/>
    <property type="evidence" value="ECO:0007669"/>
    <property type="project" value="InterPro"/>
</dbReference>
<keyword evidence="1" id="KW-0805">Transcription regulation</keyword>
<dbReference type="SMART" id="SM00347">
    <property type="entry name" value="HTH_MARR"/>
    <property type="match status" value="1"/>
</dbReference>
<keyword evidence="3" id="KW-0804">Transcription</keyword>
<dbReference type="InterPro" id="IPR001845">
    <property type="entry name" value="HTH_ArsR_DNA-bd_dom"/>
</dbReference>
<evidence type="ECO:0000313" key="6">
    <source>
        <dbReference type="Proteomes" id="UP000469763"/>
    </source>
</evidence>
<dbReference type="InterPro" id="IPR051081">
    <property type="entry name" value="HTH_MetalResp_TranReg"/>
</dbReference>
<evidence type="ECO:0000256" key="3">
    <source>
        <dbReference type="ARBA" id="ARBA00023163"/>
    </source>
</evidence>
<evidence type="ECO:0000259" key="4">
    <source>
        <dbReference type="PROSITE" id="PS50987"/>
    </source>
</evidence>
<dbReference type="RefSeq" id="WP_152349800.1">
    <property type="nucleotide sequence ID" value="NZ_WBSN01000003.1"/>
</dbReference>
<dbReference type="InterPro" id="IPR000835">
    <property type="entry name" value="HTH_MarR-typ"/>
</dbReference>
<dbReference type="InterPro" id="IPR036388">
    <property type="entry name" value="WH-like_DNA-bd_sf"/>
</dbReference>
<keyword evidence="2" id="KW-0238">DNA-binding</keyword>
<dbReference type="Proteomes" id="UP000469763">
    <property type="component" value="Unassembled WGS sequence"/>
</dbReference>
<evidence type="ECO:0000256" key="2">
    <source>
        <dbReference type="ARBA" id="ARBA00023125"/>
    </source>
</evidence>
<name>A0A7K3TGR2_9BIFI</name>
<dbReference type="Gene3D" id="1.10.10.10">
    <property type="entry name" value="Winged helix-like DNA-binding domain superfamily/Winged helix DNA-binding domain"/>
    <property type="match status" value="1"/>
</dbReference>
<accession>A0A7K3TGR2</accession>
<dbReference type="PANTHER" id="PTHR33154">
    <property type="entry name" value="TRANSCRIPTIONAL REGULATOR, ARSR FAMILY"/>
    <property type="match status" value="1"/>
</dbReference>
<evidence type="ECO:0000256" key="1">
    <source>
        <dbReference type="ARBA" id="ARBA00023015"/>
    </source>
</evidence>
<dbReference type="PANTHER" id="PTHR33154:SF15">
    <property type="entry name" value="REGULATORY PROTEIN ARSR"/>
    <property type="match status" value="1"/>
</dbReference>
<dbReference type="Pfam" id="PF12840">
    <property type="entry name" value="HTH_20"/>
    <property type="match status" value="1"/>
</dbReference>
<dbReference type="PRINTS" id="PR00778">
    <property type="entry name" value="HTHARSR"/>
</dbReference>
<dbReference type="OrthoDB" id="7945987at2"/>
<dbReference type="EMBL" id="WHZY01000002">
    <property type="protein sequence ID" value="NEG77800.1"/>
    <property type="molecule type" value="Genomic_DNA"/>
</dbReference>
<reference evidence="5 6" key="1">
    <citation type="submission" date="2019-10" db="EMBL/GenBank/DDBJ databases">
        <title>Bifidobacterium from non-human primates.</title>
        <authorList>
            <person name="Modesto M."/>
        </authorList>
    </citation>
    <scope>NUCLEOTIDE SEQUENCE [LARGE SCALE GENOMIC DNA]</scope>
    <source>
        <strain evidence="5 6">TREC</strain>
    </source>
</reference>
<dbReference type="GO" id="GO:0003677">
    <property type="term" value="F:DNA binding"/>
    <property type="evidence" value="ECO:0007669"/>
    <property type="project" value="UniProtKB-KW"/>
</dbReference>
<dbReference type="PROSITE" id="PS50987">
    <property type="entry name" value="HTH_ARSR_2"/>
    <property type="match status" value="1"/>
</dbReference>
<dbReference type="NCBIfam" id="NF033788">
    <property type="entry name" value="HTH_metalloreg"/>
    <property type="match status" value="1"/>
</dbReference>
<dbReference type="SUPFAM" id="SSF46785">
    <property type="entry name" value="Winged helix' DNA-binding domain"/>
    <property type="match status" value="1"/>
</dbReference>
<gene>
    <name evidence="5" type="ORF">GFD22_02140</name>
</gene>
<protein>
    <submittedName>
        <fullName evidence="5">Metalloregulator ArsR/SmtB family transcription factor</fullName>
    </submittedName>
</protein>
<organism evidence="5 6">
    <name type="scientific">Bifidobacterium avesanii</name>
    <dbReference type="NCBI Taxonomy" id="1798157"/>
    <lineage>
        <taxon>Bacteria</taxon>
        <taxon>Bacillati</taxon>
        <taxon>Actinomycetota</taxon>
        <taxon>Actinomycetes</taxon>
        <taxon>Bifidobacteriales</taxon>
        <taxon>Bifidobacteriaceae</taxon>
        <taxon>Bifidobacterium</taxon>
    </lineage>
</organism>
<dbReference type="InterPro" id="IPR011991">
    <property type="entry name" value="ArsR-like_HTH"/>
</dbReference>
<keyword evidence="6" id="KW-1185">Reference proteome</keyword>
<dbReference type="InterPro" id="IPR036390">
    <property type="entry name" value="WH_DNA-bd_sf"/>
</dbReference>
<proteinExistence type="predicted"/>